<evidence type="ECO:0000256" key="1">
    <source>
        <dbReference type="SAM" id="MobiDB-lite"/>
    </source>
</evidence>
<feature type="compositionally biased region" description="Low complexity" evidence="1">
    <location>
        <begin position="204"/>
        <end position="215"/>
    </location>
</feature>
<feature type="region of interest" description="Disordered" evidence="1">
    <location>
        <begin position="80"/>
        <end position="584"/>
    </location>
</feature>
<feature type="compositionally biased region" description="Pro residues" evidence="1">
    <location>
        <begin position="564"/>
        <end position="579"/>
    </location>
</feature>
<feature type="compositionally biased region" description="Polar residues" evidence="1">
    <location>
        <begin position="321"/>
        <end position="334"/>
    </location>
</feature>
<feature type="compositionally biased region" description="Low complexity" evidence="1">
    <location>
        <begin position="387"/>
        <end position="399"/>
    </location>
</feature>
<proteinExistence type="predicted"/>
<feature type="compositionally biased region" description="Basic and acidic residues" evidence="1">
    <location>
        <begin position="156"/>
        <end position="181"/>
    </location>
</feature>
<protein>
    <submittedName>
        <fullName evidence="2">Uncharacterized protein</fullName>
    </submittedName>
</protein>
<feature type="region of interest" description="Disordered" evidence="1">
    <location>
        <begin position="807"/>
        <end position="848"/>
    </location>
</feature>
<keyword evidence="3" id="KW-1185">Reference proteome</keyword>
<sequence>MEEEQFIDFTQKGSKGSNGMIKYSREELLAIGRKPGLTAPPVGVNMSVLRELEELTFFDSGPKPEWAKEKPAYGRLDFLRPGGGFGGPIRSRLVGDGSLPEELPPARSVDLLGPPRGSSEGMDIRRSSSWRPPPESSGLTPPGDRWSGPTTPGRRLGPEEPPRRGGRWDETKASTPERDSWRSNSLSSPPTDDRGGWRGGGAAAGSSSSGLAARAPPAPPGRWGGEEDRPRGAGWGGSSGAGPSRGSMDVDREVPRRPPPGMGHDEKWSRGGWGEGGHEREREGGAPGWGRREGGPPGGGGYGGGGGAHWERDPAWMHDGQQATAEGPSRSTMPTAPAGGRAGMTAKDIERERQEMQAQWRAEAAAKKGQEDDDMAFLRSDSDDEQQQQQPRASSRQGSLHLDQQASLPGGSHPSRSRFFDVPSADGQPPPPPPPRQQSGPQPGTPSGGSDGPSVLGRKLTFDQFKAAAAGGNVSSPAAPHPPPEQQQQQQQQGQVPGKALTMAELEHQMSGGPPAPPAAQPPPPPGMPGSKVDTEASKKLMAFLKKPAAAAPGQQQQQHAAPQAPPPGMGFGPPPPQPVAAAAAAAAGLRPLAATVSDAASADHADEDLAKLAGLLDLGLDEDATASGLAGKLATLAKGESDAAGGAAKRDSASGLSPTLGTGFDSVLGGGKVPSALAGIWGSGLGVWDHGPKSAGATSASSLLPGASPFGGGLAGFGAPSASAPQQPAAAQPQQPAASLGDGLRPPALALPGGGVSTGPPSAGTPGMRPPALPGLAGAGGAAAGPGAAANPLAQLLASAAAGAPAAQRPGMGQPGVFGMSAQDQQAQLRQLLSQAQQRVPGMPGMS</sequence>
<feature type="region of interest" description="Disordered" evidence="1">
    <location>
        <begin position="717"/>
        <end position="788"/>
    </location>
</feature>
<gene>
    <name evidence="2" type="ORF">OEZ85_010622</name>
</gene>
<evidence type="ECO:0000313" key="2">
    <source>
        <dbReference type="EMBL" id="WIA10430.1"/>
    </source>
</evidence>
<feature type="compositionally biased region" description="Low complexity" evidence="1">
    <location>
        <begin position="718"/>
        <end position="740"/>
    </location>
</feature>
<feature type="compositionally biased region" description="Low complexity" evidence="1">
    <location>
        <begin position="822"/>
        <end position="840"/>
    </location>
</feature>
<feature type="compositionally biased region" description="Low complexity" evidence="1">
    <location>
        <begin position="486"/>
        <end position="495"/>
    </location>
</feature>
<name>A0ABY8TN80_TETOB</name>
<feature type="compositionally biased region" description="Pro residues" evidence="1">
    <location>
        <begin position="514"/>
        <end position="528"/>
    </location>
</feature>
<organism evidence="2 3">
    <name type="scientific">Tetradesmus obliquus</name>
    <name type="common">Green alga</name>
    <name type="synonym">Acutodesmus obliquus</name>
    <dbReference type="NCBI Taxonomy" id="3088"/>
    <lineage>
        <taxon>Eukaryota</taxon>
        <taxon>Viridiplantae</taxon>
        <taxon>Chlorophyta</taxon>
        <taxon>core chlorophytes</taxon>
        <taxon>Chlorophyceae</taxon>
        <taxon>CS clade</taxon>
        <taxon>Sphaeropleales</taxon>
        <taxon>Scenedesmaceae</taxon>
        <taxon>Tetradesmus</taxon>
    </lineage>
</organism>
<reference evidence="2 3" key="1">
    <citation type="submission" date="2023-05" db="EMBL/GenBank/DDBJ databases">
        <title>A 100% complete, gapless, phased diploid assembly of the Scenedesmus obliquus UTEX 3031 genome.</title>
        <authorList>
            <person name="Biondi T.C."/>
            <person name="Hanschen E.R."/>
            <person name="Kwon T."/>
            <person name="Eng W."/>
            <person name="Kruse C.P.S."/>
            <person name="Koehler S.I."/>
            <person name="Kunde Y."/>
            <person name="Gleasner C.D."/>
            <person name="You Mak K.T."/>
            <person name="Polle J."/>
            <person name="Hovde B.T."/>
            <person name="Starkenburg S.R."/>
        </authorList>
    </citation>
    <scope>NUCLEOTIDE SEQUENCE [LARGE SCALE GENOMIC DNA]</scope>
    <source>
        <strain evidence="2 3">DOE0152z</strain>
    </source>
</reference>
<feature type="compositionally biased region" description="Gly residues" evidence="1">
    <location>
        <begin position="295"/>
        <end position="308"/>
    </location>
</feature>
<evidence type="ECO:0000313" key="3">
    <source>
        <dbReference type="Proteomes" id="UP001244341"/>
    </source>
</evidence>
<accession>A0ABY8TN80</accession>
<feature type="compositionally biased region" description="Basic and acidic residues" evidence="1">
    <location>
        <begin position="276"/>
        <end position="294"/>
    </location>
</feature>
<dbReference type="EMBL" id="CP126209">
    <property type="protein sequence ID" value="WIA10430.1"/>
    <property type="molecule type" value="Genomic_DNA"/>
</dbReference>
<feature type="compositionally biased region" description="Low complexity" evidence="1">
    <location>
        <begin position="548"/>
        <end position="563"/>
    </location>
</feature>
<dbReference type="Proteomes" id="UP001244341">
    <property type="component" value="Chromosome 2b"/>
</dbReference>